<dbReference type="Pfam" id="PF22522">
    <property type="entry name" value="DUF6998"/>
    <property type="match status" value="1"/>
</dbReference>
<comment type="caution">
    <text evidence="2">The sequence shown here is derived from an EMBL/GenBank/DDBJ whole genome shotgun (WGS) entry which is preliminary data.</text>
</comment>
<dbReference type="EMBL" id="JAIGNO010000001">
    <property type="protein sequence ID" value="MBX7480964.1"/>
    <property type="molecule type" value="Genomic_DNA"/>
</dbReference>
<dbReference type="InterPro" id="IPR054267">
    <property type="entry name" value="DUF6998"/>
</dbReference>
<keyword evidence="3" id="KW-1185">Reference proteome</keyword>
<organism evidence="2 3">
    <name type="scientific">Qipengyuania qiaonensis</name>
    <dbReference type="NCBI Taxonomy" id="2867240"/>
    <lineage>
        <taxon>Bacteria</taxon>
        <taxon>Pseudomonadati</taxon>
        <taxon>Pseudomonadota</taxon>
        <taxon>Alphaproteobacteria</taxon>
        <taxon>Sphingomonadales</taxon>
        <taxon>Erythrobacteraceae</taxon>
        <taxon>Qipengyuania</taxon>
    </lineage>
</organism>
<feature type="domain" description="DUF6998" evidence="1">
    <location>
        <begin position="10"/>
        <end position="149"/>
    </location>
</feature>
<evidence type="ECO:0000259" key="1">
    <source>
        <dbReference type="Pfam" id="PF22522"/>
    </source>
</evidence>
<protein>
    <recommendedName>
        <fullName evidence="1">DUF6998 domain-containing protein</fullName>
    </recommendedName>
</protein>
<dbReference type="RefSeq" id="WP_221554859.1">
    <property type="nucleotide sequence ID" value="NZ_JAIGNO010000001.1"/>
</dbReference>
<evidence type="ECO:0000313" key="2">
    <source>
        <dbReference type="EMBL" id="MBX7480964.1"/>
    </source>
</evidence>
<accession>A0ABS7J4F2</accession>
<proteinExistence type="predicted"/>
<name>A0ABS7J4F2_9SPHN</name>
<dbReference type="Proteomes" id="UP000755104">
    <property type="component" value="Unassembled WGS sequence"/>
</dbReference>
<evidence type="ECO:0000313" key="3">
    <source>
        <dbReference type="Proteomes" id="UP000755104"/>
    </source>
</evidence>
<reference evidence="2 3" key="1">
    <citation type="submission" date="2021-08" db="EMBL/GenBank/DDBJ databases">
        <title>Comparative Genomics Analysis of the Genus Qipengyuania Reveals Extensive Genetic Diversity and Metabolic Versatility, Including the Description of Fifteen Novel Species.</title>
        <authorList>
            <person name="Liu Y."/>
        </authorList>
    </citation>
    <scope>NUCLEOTIDE SEQUENCE [LARGE SCALE GENOMIC DNA]</scope>
    <source>
        <strain evidence="2 3">6D47A</strain>
    </source>
</reference>
<gene>
    <name evidence="2" type="ORF">K3174_00340</name>
</gene>
<sequence>MKFDLPPSIQNLIAARNELKAHYSAVDLHFTLDGNLVGDLGEAVAAELFGLTLTGRSNEGVDGYAPDGRSVQVKASGTKRGAAFRPVETKADHLLVFHFDYDGCYGEVIYNGPEEPVREVLPETWVGQRSVSAPAFRRLNKLVSESDRLQIIAKAT</sequence>